<sequence>MNTIKRECALLHAILKLSHWQSIKKMLKQVL</sequence>
<reference evidence="1" key="2">
    <citation type="journal article" date="2015" name="Fish Shellfish Immunol.">
        <title>Early steps in the European eel (Anguilla anguilla)-Vibrio vulnificus interaction in the gills: Role of the RtxA13 toxin.</title>
        <authorList>
            <person name="Callol A."/>
            <person name="Pajuelo D."/>
            <person name="Ebbesson L."/>
            <person name="Teles M."/>
            <person name="MacKenzie S."/>
            <person name="Amaro C."/>
        </authorList>
    </citation>
    <scope>NUCLEOTIDE SEQUENCE</scope>
</reference>
<organism evidence="1">
    <name type="scientific">Anguilla anguilla</name>
    <name type="common">European freshwater eel</name>
    <name type="synonym">Muraena anguilla</name>
    <dbReference type="NCBI Taxonomy" id="7936"/>
    <lineage>
        <taxon>Eukaryota</taxon>
        <taxon>Metazoa</taxon>
        <taxon>Chordata</taxon>
        <taxon>Craniata</taxon>
        <taxon>Vertebrata</taxon>
        <taxon>Euteleostomi</taxon>
        <taxon>Actinopterygii</taxon>
        <taxon>Neopterygii</taxon>
        <taxon>Teleostei</taxon>
        <taxon>Anguilliformes</taxon>
        <taxon>Anguillidae</taxon>
        <taxon>Anguilla</taxon>
    </lineage>
</organism>
<accession>A0A0E9RTL0</accession>
<name>A0A0E9RTL0_ANGAN</name>
<proteinExistence type="predicted"/>
<dbReference type="AlphaFoldDB" id="A0A0E9RTL0"/>
<protein>
    <submittedName>
        <fullName evidence="1">Uncharacterized protein</fullName>
    </submittedName>
</protein>
<evidence type="ECO:0000313" key="1">
    <source>
        <dbReference type="EMBL" id="JAH32192.1"/>
    </source>
</evidence>
<dbReference type="EMBL" id="GBXM01076385">
    <property type="protein sequence ID" value="JAH32192.1"/>
    <property type="molecule type" value="Transcribed_RNA"/>
</dbReference>
<reference evidence="1" key="1">
    <citation type="submission" date="2014-11" db="EMBL/GenBank/DDBJ databases">
        <authorList>
            <person name="Amaro Gonzalez C."/>
        </authorList>
    </citation>
    <scope>NUCLEOTIDE SEQUENCE</scope>
</reference>